<evidence type="ECO:0000313" key="5">
    <source>
        <dbReference type="EMBL" id="HCL03642.1"/>
    </source>
</evidence>
<dbReference type="AlphaFoldDB" id="A0A3D2X951"/>
<organism evidence="5 6">
    <name type="scientific">Lachnoclostridium phytofermentans</name>
    <dbReference type="NCBI Taxonomy" id="66219"/>
    <lineage>
        <taxon>Bacteria</taxon>
        <taxon>Bacillati</taxon>
        <taxon>Bacillota</taxon>
        <taxon>Clostridia</taxon>
        <taxon>Lachnospirales</taxon>
        <taxon>Lachnospiraceae</taxon>
    </lineage>
</organism>
<evidence type="ECO:0000259" key="4">
    <source>
        <dbReference type="Pfam" id="PF18088"/>
    </source>
</evidence>
<comment type="caution">
    <text evidence="5">The sequence shown here is derived from an EMBL/GenBank/DDBJ whole genome shotgun (WGS) entry which is preliminary data.</text>
</comment>
<keyword evidence="2" id="KW-0378">Hydrolase</keyword>
<feature type="domain" description="Glycoside hydrolase family 20 catalytic" evidence="3">
    <location>
        <begin position="91"/>
        <end position="276"/>
    </location>
</feature>
<dbReference type="Pfam" id="PF00728">
    <property type="entry name" value="Glyco_hydro_20"/>
    <property type="match status" value="1"/>
</dbReference>
<dbReference type="InterPro" id="IPR017853">
    <property type="entry name" value="GH"/>
</dbReference>
<reference evidence="5 6" key="1">
    <citation type="journal article" date="2018" name="Nat. Biotechnol.">
        <title>A standardized bacterial taxonomy based on genome phylogeny substantially revises the tree of life.</title>
        <authorList>
            <person name="Parks D.H."/>
            <person name="Chuvochina M."/>
            <person name="Waite D.W."/>
            <person name="Rinke C."/>
            <person name="Skarshewski A."/>
            <person name="Chaumeil P.A."/>
            <person name="Hugenholtz P."/>
        </authorList>
    </citation>
    <scope>NUCLEOTIDE SEQUENCE [LARGE SCALE GENOMIC DNA]</scope>
    <source>
        <strain evidence="5">UBA11728</strain>
    </source>
</reference>
<protein>
    <submittedName>
        <fullName evidence="5">Beta-N-acetylhexosaminidase</fullName>
    </submittedName>
</protein>
<evidence type="ECO:0000256" key="1">
    <source>
        <dbReference type="ARBA" id="ARBA00006285"/>
    </source>
</evidence>
<name>A0A3D2X951_9FIRM</name>
<evidence type="ECO:0000313" key="6">
    <source>
        <dbReference type="Proteomes" id="UP000262969"/>
    </source>
</evidence>
<dbReference type="Gene3D" id="1.20.120.670">
    <property type="entry name" value="N-acetyl-b-d-glucoasminidase"/>
    <property type="match status" value="1"/>
</dbReference>
<dbReference type="PANTHER" id="PTHR21040">
    <property type="entry name" value="BCDNA.GH04120"/>
    <property type="match status" value="1"/>
</dbReference>
<dbReference type="CDD" id="cd06565">
    <property type="entry name" value="GH20_GcnA-like"/>
    <property type="match status" value="1"/>
</dbReference>
<dbReference type="GO" id="GO:0005975">
    <property type="term" value="P:carbohydrate metabolic process"/>
    <property type="evidence" value="ECO:0007669"/>
    <property type="project" value="InterPro"/>
</dbReference>
<evidence type="ECO:0000259" key="3">
    <source>
        <dbReference type="Pfam" id="PF00728"/>
    </source>
</evidence>
<dbReference type="PANTHER" id="PTHR21040:SF8">
    <property type="entry name" value="BCDNA.GH04120"/>
    <property type="match status" value="1"/>
</dbReference>
<dbReference type="EMBL" id="DPVV01000489">
    <property type="protein sequence ID" value="HCL03642.1"/>
    <property type="molecule type" value="Genomic_DNA"/>
</dbReference>
<dbReference type="InterPro" id="IPR015883">
    <property type="entry name" value="Glyco_hydro_20_cat"/>
</dbReference>
<dbReference type="Proteomes" id="UP000262969">
    <property type="component" value="Unassembled WGS sequence"/>
</dbReference>
<gene>
    <name evidence="5" type="ORF">DHW61_14745</name>
</gene>
<dbReference type="Pfam" id="PF18088">
    <property type="entry name" value="Glyco_H_20C_C"/>
    <property type="match status" value="1"/>
</dbReference>
<accession>A0A3D2X951</accession>
<dbReference type="InterPro" id="IPR041063">
    <property type="entry name" value="Glyco_H_20C_C"/>
</dbReference>
<dbReference type="Gene3D" id="3.20.20.80">
    <property type="entry name" value="Glycosidases"/>
    <property type="match status" value="1"/>
</dbReference>
<dbReference type="SUPFAM" id="SSF51445">
    <property type="entry name" value="(Trans)glycosidases"/>
    <property type="match status" value="1"/>
</dbReference>
<evidence type="ECO:0000256" key="2">
    <source>
        <dbReference type="ARBA" id="ARBA00022801"/>
    </source>
</evidence>
<dbReference type="InterPro" id="IPR038901">
    <property type="entry name" value="HEXDC-like"/>
</dbReference>
<dbReference type="GO" id="GO:0004563">
    <property type="term" value="F:beta-N-acetylhexosaminidase activity"/>
    <property type="evidence" value="ECO:0007669"/>
    <property type="project" value="UniProtKB-ARBA"/>
</dbReference>
<comment type="similarity">
    <text evidence="1">Belongs to the glycosyl hydrolase 20 family.</text>
</comment>
<sequence length="631" mass="74120">MIPFHVLADQAWQYELIEELRKTLPFTLSDEGLPVEVKQQGNGIQVTKKDNVRQITVGDRNQIARAWYLMLRNESLNEYDIKEQCSFRDLGVMLDCSRNAVMKLPTLLEYIRQLAIFGYHSLQLYTEDTIKIEEEPYFGYMRGAYTKEEMKEVDAYCAKFGMELVPCVQTLAHINQITRYERYQEIIDVNDIFLVGNEKTYQLIERIIATAAEMYTSRKINIGMDEAHMLGLGKFLDQNGYQNRFTIMVEHLKRVQEILHRYGFTAMMWSDMFFRLLANGEYYSLKEDQLKSDLLQHVPKDIELIYWDYYSRDYHHYAQNLATHYRISDRIGFAAGAWKWTGFAPENRFSQVAGKEAVKACVEKGVNTFLVTCWGDNGAEASAFSVLPTMFYYAELAYQFENLVDKEFTKEKEYSEYFKLVTGISFEEFMLLDSPNEVFMETTYTHSNACKFLLYNDVLIGTFDSIVRCETRNAYEDKKNKLAAVAEVDSRYSYLFQTLSSLCHLLEEKADLGVEIKKAYDKKDFDKLREIAQSKIPEVLKRLDRFLRDFRYQWHKENKSFGFEIQLIRLGGLKERLYYAKEQILLWTEGGIERIDELEEERLPFAYFEQEDGSRLNYNLWNVIVSPAVMG</sequence>
<proteinExistence type="inferred from homology"/>
<feature type="domain" description="Glycoside Hydrolase 20C C-terminal" evidence="4">
    <location>
        <begin position="427"/>
        <end position="613"/>
    </location>
</feature>